<feature type="transmembrane region" description="Helical" evidence="1">
    <location>
        <begin position="244"/>
        <end position="269"/>
    </location>
</feature>
<dbReference type="PANTHER" id="PTHR34219:SF6">
    <property type="entry name" value="BLR3280 PROTEIN"/>
    <property type="match status" value="1"/>
</dbReference>
<keyword evidence="3" id="KW-1185">Reference proteome</keyword>
<dbReference type="HOGENOM" id="CLU_043268_0_0_10"/>
<dbReference type="STRING" id="679937.Bcop_1632"/>
<keyword evidence="1" id="KW-0812">Transmembrane</keyword>
<dbReference type="eggNOG" id="COG3182">
    <property type="taxonomic scope" value="Bacteria"/>
</dbReference>
<protein>
    <submittedName>
        <fullName evidence="2">PepSY-associated TM helix domain protein</fullName>
    </submittedName>
</protein>
<name>F3ZQM9_9BACE</name>
<sequence>MFKRLLYSSHRVLGTILSILFLIWFLSGFVMIYHSFPQVGAADRWDKLDPLSSNLIPLDSLDIPTNDWRAIELKSLTHNPTLYLSSKDTTYTLSVNGREVESVDIWSYAKRWSMGSIAKVDTMYHLDQWNPFSSRRDHFPLYKFYFDDPEKHQLYVSSHTGEALQFTSQSSRIWSWLGAIPHWVYFTSLRQDLQLWKDVVIALSGIGAIMCLVGGIWGVDMYIKTYRRKRKWASPYKKIAYKWHHILGFIFGFFVFTFVFSGMMSLYYVPQWLVPVQSKEITVQLQNNKPLPFDSYKGDYTELITRFPEQIKSIQWSRFGNIPVYKVAIDGNIQLFDASTPEVQPFVADEHRVRQQLDKILSSPYSIQLLDKYDNYYVHAHHKLPLPVYKVEVADADCTTYYINPENGNIRTFNTNSRIQKWLYGGLHSFNIKFLVDRPILWNLVMWITMLGGTLVSGTGVWLSIQYLRRKIKKK</sequence>
<reference evidence="2 3" key="1">
    <citation type="journal article" date="2011" name="Stand. Genomic Sci.">
        <title>Non-contiguous finished genome sequence of Bacteroides coprosuis type strain (PC139).</title>
        <authorList>
            <person name="Land M."/>
            <person name="Held B."/>
            <person name="Gronow S."/>
            <person name="Abt B."/>
            <person name="Lucas S."/>
            <person name="Del Rio T.G."/>
            <person name="Nolan M."/>
            <person name="Tice H."/>
            <person name="Cheng J.F."/>
            <person name="Pitluck S."/>
            <person name="Liolios K."/>
            <person name="Pagani I."/>
            <person name="Ivanova N."/>
            <person name="Mavromatis K."/>
            <person name="Mikhailova N."/>
            <person name="Pati A."/>
            <person name="Tapia R."/>
            <person name="Han C."/>
            <person name="Goodwin L."/>
            <person name="Chen A."/>
            <person name="Palaniappan K."/>
            <person name="Hauser L."/>
            <person name="Brambilla E.M."/>
            <person name="Rohde M."/>
            <person name="Goker M."/>
            <person name="Detter J.C."/>
            <person name="Woyke T."/>
            <person name="Bristow J."/>
            <person name="Eisen J.A."/>
            <person name="Markowitz V."/>
            <person name="Hugenholtz P."/>
            <person name="Kyrpides N.C."/>
            <person name="Klenk H.P."/>
            <person name="Lapidus A."/>
        </authorList>
    </citation>
    <scope>NUCLEOTIDE SEQUENCE</scope>
    <source>
        <strain evidence="2 3">DSM 18011</strain>
    </source>
</reference>
<evidence type="ECO:0000313" key="2">
    <source>
        <dbReference type="EMBL" id="EGJ71824.1"/>
    </source>
</evidence>
<evidence type="ECO:0000313" key="3">
    <source>
        <dbReference type="Proteomes" id="UP000018439"/>
    </source>
</evidence>
<dbReference type="Proteomes" id="UP000018439">
    <property type="component" value="Chromosome"/>
</dbReference>
<evidence type="ECO:0000256" key="1">
    <source>
        <dbReference type="SAM" id="Phobius"/>
    </source>
</evidence>
<accession>F3ZQM9</accession>
<gene>
    <name evidence="2" type="ORF">Bcop_1632</name>
</gene>
<keyword evidence="1" id="KW-0472">Membrane</keyword>
<dbReference type="Pfam" id="PF03929">
    <property type="entry name" value="PepSY_TM"/>
    <property type="match status" value="1"/>
</dbReference>
<organism evidence="2 3">
    <name type="scientific">Bacteroides coprosuis DSM 18011</name>
    <dbReference type="NCBI Taxonomy" id="679937"/>
    <lineage>
        <taxon>Bacteria</taxon>
        <taxon>Pseudomonadati</taxon>
        <taxon>Bacteroidota</taxon>
        <taxon>Bacteroidia</taxon>
        <taxon>Bacteroidales</taxon>
        <taxon>Bacteroidaceae</taxon>
        <taxon>Bacteroides</taxon>
    </lineage>
</organism>
<feature type="transmembrane region" description="Helical" evidence="1">
    <location>
        <begin position="199"/>
        <end position="223"/>
    </location>
</feature>
<feature type="transmembrane region" description="Helical" evidence="1">
    <location>
        <begin position="440"/>
        <end position="465"/>
    </location>
</feature>
<proteinExistence type="predicted"/>
<feature type="transmembrane region" description="Helical" evidence="1">
    <location>
        <begin position="12"/>
        <end position="36"/>
    </location>
</feature>
<dbReference type="AlphaFoldDB" id="F3ZQM9"/>
<keyword evidence="1" id="KW-1133">Transmembrane helix</keyword>
<dbReference type="EMBL" id="CM001167">
    <property type="protein sequence ID" value="EGJ71824.1"/>
    <property type="molecule type" value="Genomic_DNA"/>
</dbReference>
<dbReference type="OrthoDB" id="9760788at2"/>
<dbReference type="InterPro" id="IPR005625">
    <property type="entry name" value="PepSY-ass_TM"/>
</dbReference>
<dbReference type="PANTHER" id="PTHR34219">
    <property type="entry name" value="IRON-REGULATED INNER MEMBRANE PROTEIN-RELATED"/>
    <property type="match status" value="1"/>
</dbReference>